<dbReference type="EMBL" id="CM002876">
    <property type="protein sequence ID" value="KFK26131.1"/>
    <property type="molecule type" value="Genomic_DNA"/>
</dbReference>
<evidence type="ECO:0000313" key="2">
    <source>
        <dbReference type="Proteomes" id="UP000029120"/>
    </source>
</evidence>
<name>A0A087G8C9_ARAAL</name>
<proteinExistence type="predicted"/>
<organism evidence="1 2">
    <name type="scientific">Arabis alpina</name>
    <name type="common">Alpine rock-cress</name>
    <dbReference type="NCBI Taxonomy" id="50452"/>
    <lineage>
        <taxon>Eukaryota</taxon>
        <taxon>Viridiplantae</taxon>
        <taxon>Streptophyta</taxon>
        <taxon>Embryophyta</taxon>
        <taxon>Tracheophyta</taxon>
        <taxon>Spermatophyta</taxon>
        <taxon>Magnoliopsida</taxon>
        <taxon>eudicotyledons</taxon>
        <taxon>Gunneridae</taxon>
        <taxon>Pentapetalae</taxon>
        <taxon>rosids</taxon>
        <taxon>malvids</taxon>
        <taxon>Brassicales</taxon>
        <taxon>Brassicaceae</taxon>
        <taxon>Arabideae</taxon>
        <taxon>Arabis</taxon>
    </lineage>
</organism>
<dbReference type="AlphaFoldDB" id="A0A087G8C9"/>
<dbReference type="Proteomes" id="UP000029120">
    <property type="component" value="Chromosome 8"/>
</dbReference>
<evidence type="ECO:0000313" key="1">
    <source>
        <dbReference type="EMBL" id="KFK26131.1"/>
    </source>
</evidence>
<dbReference type="Gramene" id="KFK26131">
    <property type="protein sequence ID" value="KFK26131"/>
    <property type="gene ID" value="AALP_AA8G207600"/>
</dbReference>
<gene>
    <name evidence="1" type="ordered locus">AALP_Aa8g207600</name>
</gene>
<protein>
    <submittedName>
        <fullName evidence="1">Uncharacterized protein</fullName>
    </submittedName>
</protein>
<accession>A0A087G8C9</accession>
<keyword evidence="2" id="KW-1185">Reference proteome</keyword>
<reference evidence="2" key="1">
    <citation type="journal article" date="2015" name="Nat. Plants">
        <title>Genome expansion of Arabis alpina linked with retrotransposition and reduced symmetric DNA methylation.</title>
        <authorList>
            <person name="Willing E.M."/>
            <person name="Rawat V."/>
            <person name="Mandakova T."/>
            <person name="Maumus F."/>
            <person name="James G.V."/>
            <person name="Nordstroem K.J."/>
            <person name="Becker C."/>
            <person name="Warthmann N."/>
            <person name="Chica C."/>
            <person name="Szarzynska B."/>
            <person name="Zytnicki M."/>
            <person name="Albani M.C."/>
            <person name="Kiefer C."/>
            <person name="Bergonzi S."/>
            <person name="Castaings L."/>
            <person name="Mateos J.L."/>
            <person name="Berns M.C."/>
            <person name="Bujdoso N."/>
            <person name="Piofczyk T."/>
            <person name="de Lorenzo L."/>
            <person name="Barrero-Sicilia C."/>
            <person name="Mateos I."/>
            <person name="Piednoel M."/>
            <person name="Hagmann J."/>
            <person name="Chen-Min-Tao R."/>
            <person name="Iglesias-Fernandez R."/>
            <person name="Schuster S.C."/>
            <person name="Alonso-Blanco C."/>
            <person name="Roudier F."/>
            <person name="Carbonero P."/>
            <person name="Paz-Ares J."/>
            <person name="Davis S.J."/>
            <person name="Pecinka A."/>
            <person name="Quesneville H."/>
            <person name="Colot V."/>
            <person name="Lysak M.A."/>
            <person name="Weigel D."/>
            <person name="Coupland G."/>
            <person name="Schneeberger K."/>
        </authorList>
    </citation>
    <scope>NUCLEOTIDE SEQUENCE [LARGE SCALE GENOMIC DNA]</scope>
    <source>
        <strain evidence="2">cv. Pajares</strain>
    </source>
</reference>
<sequence>MVTFHRFHPISLRFHLLERFYRFWIPNFSSQVCGLEKSKEFAEFGESVNESDGESHLKIRLRDVSKAHDGSAAAVKVTDEPHVLNKTPYAGTS</sequence>